<feature type="signal peptide" evidence="1">
    <location>
        <begin position="1"/>
        <end position="28"/>
    </location>
</feature>
<protein>
    <recommendedName>
        <fullName evidence="2">DUF306 domain-containing protein</fullName>
    </recommendedName>
</protein>
<reference evidence="4" key="1">
    <citation type="submission" date="2018-03" db="EMBL/GenBank/DDBJ databases">
        <title>Genome sequencing of Melaminivora sp. strain SC2-7.</title>
        <authorList>
            <person name="Kim S.-J."/>
            <person name="Heo J."/>
            <person name="Ahn J.-H."/>
            <person name="Kwon S.-W."/>
        </authorList>
    </citation>
    <scope>NUCLEOTIDE SEQUENCE [LARGE SCALE GENOMIC DNA]</scope>
    <source>
        <strain evidence="4">SC2-7</strain>
    </source>
</reference>
<dbReference type="Proteomes" id="UP000241829">
    <property type="component" value="Chromosome"/>
</dbReference>
<keyword evidence="4" id="KW-1185">Reference proteome</keyword>
<name>A0A2P1NI75_9BURK</name>
<feature type="chain" id="PRO_5015106265" description="DUF306 domain-containing protein" evidence="1">
    <location>
        <begin position="29"/>
        <end position="281"/>
    </location>
</feature>
<feature type="domain" description="DUF306" evidence="2">
    <location>
        <begin position="151"/>
        <end position="261"/>
    </location>
</feature>
<dbReference type="Gene3D" id="2.40.128.270">
    <property type="match status" value="1"/>
</dbReference>
<dbReference type="PANTHER" id="PTHR38013:SF1">
    <property type="entry name" value="GLYCOPROTEIN_POLYSACCHARIDE METABOLISM"/>
    <property type="match status" value="1"/>
</dbReference>
<dbReference type="PROSITE" id="PS51257">
    <property type="entry name" value="PROKAR_LIPOPROTEIN"/>
    <property type="match status" value="1"/>
</dbReference>
<evidence type="ECO:0000259" key="2">
    <source>
        <dbReference type="Pfam" id="PF03724"/>
    </source>
</evidence>
<dbReference type="InterPro" id="IPR039366">
    <property type="entry name" value="Pilotin"/>
</dbReference>
<dbReference type="OrthoDB" id="5348860at2"/>
<dbReference type="Pfam" id="PF03724">
    <property type="entry name" value="META"/>
    <property type="match status" value="1"/>
</dbReference>
<evidence type="ECO:0000313" key="4">
    <source>
        <dbReference type="Proteomes" id="UP000241829"/>
    </source>
</evidence>
<sequence>MTPLARRGAAAGALAAAAALLLAGCVSAPPPPDALITGTAISRERLYVPPEAVFEAALVDVTRVGEPPLVLARQRVADAGGPPYALRLPYHQADIRPGGRYEVRAATTLHGRLWLDTPGVHPVLLSPQFRHVDVILARLPQLPASQDAAVPLRQTWWRLVELVDGPPVGEPAPGAGPAHLVLARDEARVVGSGGCNRFAGHFALEGGRLRFFGLGSSLRLCLDGGASELAYLQQLGAVTSYLQEARTLELRGDKGQPLLRFVAAERGELRLEDDEPQMLPQ</sequence>
<dbReference type="InterPro" id="IPR005184">
    <property type="entry name" value="DUF306_Meta_HslJ"/>
</dbReference>
<evidence type="ECO:0000313" key="3">
    <source>
        <dbReference type="EMBL" id="AVP56759.1"/>
    </source>
</evidence>
<organism evidence="3 4">
    <name type="scientific">Pulveribacter suum</name>
    <dbReference type="NCBI Taxonomy" id="2116657"/>
    <lineage>
        <taxon>Bacteria</taxon>
        <taxon>Pseudomonadati</taxon>
        <taxon>Pseudomonadota</taxon>
        <taxon>Betaproteobacteria</taxon>
        <taxon>Burkholderiales</taxon>
        <taxon>Comamonadaceae</taxon>
        <taxon>Pulveribacter</taxon>
    </lineage>
</organism>
<proteinExistence type="predicted"/>
<dbReference type="InterPro" id="IPR006311">
    <property type="entry name" value="TAT_signal"/>
</dbReference>
<gene>
    <name evidence="3" type="ORF">C7H73_03065</name>
</gene>
<dbReference type="InterPro" id="IPR038670">
    <property type="entry name" value="HslJ-like_sf"/>
</dbReference>
<dbReference type="EMBL" id="CP027792">
    <property type="protein sequence ID" value="AVP56759.1"/>
    <property type="molecule type" value="Genomic_DNA"/>
</dbReference>
<dbReference type="AlphaFoldDB" id="A0A2P1NI75"/>
<dbReference type="InterPro" id="IPR053196">
    <property type="entry name" value="Lipoprotein_YbaY-like"/>
</dbReference>
<accession>A0A2P1NI75</accession>
<dbReference type="PROSITE" id="PS51318">
    <property type="entry name" value="TAT"/>
    <property type="match status" value="1"/>
</dbReference>
<evidence type="ECO:0000256" key="1">
    <source>
        <dbReference type="SAM" id="SignalP"/>
    </source>
</evidence>
<keyword evidence="1" id="KW-0732">Signal</keyword>
<dbReference type="Pfam" id="PF09619">
    <property type="entry name" value="YscW"/>
    <property type="match status" value="1"/>
</dbReference>
<dbReference type="KEGG" id="melm:C7H73_03065"/>
<dbReference type="PANTHER" id="PTHR38013">
    <property type="entry name" value="GLYCOPROTEIN/POLYSACCHARIDE METABOLISM"/>
    <property type="match status" value="1"/>
</dbReference>